<dbReference type="Pfam" id="PF13545">
    <property type="entry name" value="HTH_Crp_2"/>
    <property type="match status" value="1"/>
</dbReference>
<protein>
    <submittedName>
        <fullName evidence="5">Crp/Fnr family transcriptional regulator</fullName>
    </submittedName>
</protein>
<organism evidence="5">
    <name type="scientific">Sedimenticola thiotaurini</name>
    <dbReference type="NCBI Taxonomy" id="1543721"/>
    <lineage>
        <taxon>Bacteria</taxon>
        <taxon>Pseudomonadati</taxon>
        <taxon>Pseudomonadota</taxon>
        <taxon>Gammaproteobacteria</taxon>
        <taxon>Chromatiales</taxon>
        <taxon>Sedimenticolaceae</taxon>
        <taxon>Sedimenticola</taxon>
    </lineage>
</organism>
<keyword evidence="1" id="KW-0805">Transcription regulation</keyword>
<dbReference type="GO" id="GO:0005829">
    <property type="term" value="C:cytosol"/>
    <property type="evidence" value="ECO:0007669"/>
    <property type="project" value="TreeGrafter"/>
</dbReference>
<name>A0A831RK53_9GAMM</name>
<dbReference type="SUPFAM" id="SSF46785">
    <property type="entry name" value="Winged helix' DNA-binding domain"/>
    <property type="match status" value="1"/>
</dbReference>
<dbReference type="PANTHER" id="PTHR24567">
    <property type="entry name" value="CRP FAMILY TRANSCRIPTIONAL REGULATORY PROTEIN"/>
    <property type="match status" value="1"/>
</dbReference>
<dbReference type="GO" id="GO:0003700">
    <property type="term" value="F:DNA-binding transcription factor activity"/>
    <property type="evidence" value="ECO:0007669"/>
    <property type="project" value="TreeGrafter"/>
</dbReference>
<dbReference type="Gene3D" id="2.60.120.10">
    <property type="entry name" value="Jelly Rolls"/>
    <property type="match status" value="1"/>
</dbReference>
<dbReference type="PANTHER" id="PTHR24567:SF74">
    <property type="entry name" value="HTH-TYPE TRANSCRIPTIONAL REGULATOR ARCR"/>
    <property type="match status" value="1"/>
</dbReference>
<dbReference type="PROSITE" id="PS50042">
    <property type="entry name" value="CNMP_BINDING_3"/>
    <property type="match status" value="1"/>
</dbReference>
<evidence type="ECO:0000256" key="1">
    <source>
        <dbReference type="ARBA" id="ARBA00023015"/>
    </source>
</evidence>
<evidence type="ECO:0000256" key="3">
    <source>
        <dbReference type="ARBA" id="ARBA00023163"/>
    </source>
</evidence>
<dbReference type="EMBL" id="DRKP01000011">
    <property type="protein sequence ID" value="HEB94996.1"/>
    <property type="molecule type" value="Genomic_DNA"/>
</dbReference>
<gene>
    <name evidence="5" type="ORF">ENI96_01030</name>
</gene>
<dbReference type="InterPro" id="IPR014710">
    <property type="entry name" value="RmlC-like_jellyroll"/>
</dbReference>
<dbReference type="Pfam" id="PF00027">
    <property type="entry name" value="cNMP_binding"/>
    <property type="match status" value="1"/>
</dbReference>
<accession>A0A831RK53</accession>
<comment type="caution">
    <text evidence="5">The sequence shown here is derived from an EMBL/GenBank/DDBJ whole genome shotgun (WGS) entry which is preliminary data.</text>
</comment>
<dbReference type="InterPro" id="IPR018490">
    <property type="entry name" value="cNMP-bd_dom_sf"/>
</dbReference>
<evidence type="ECO:0000259" key="4">
    <source>
        <dbReference type="PROSITE" id="PS50042"/>
    </source>
</evidence>
<proteinExistence type="predicted"/>
<dbReference type="SUPFAM" id="SSF51206">
    <property type="entry name" value="cAMP-binding domain-like"/>
    <property type="match status" value="1"/>
</dbReference>
<dbReference type="GO" id="GO:0003677">
    <property type="term" value="F:DNA binding"/>
    <property type="evidence" value="ECO:0007669"/>
    <property type="project" value="UniProtKB-KW"/>
</dbReference>
<dbReference type="InterPro" id="IPR050397">
    <property type="entry name" value="Env_Response_Regulators"/>
</dbReference>
<keyword evidence="3" id="KW-0804">Transcription</keyword>
<dbReference type="CDD" id="cd00038">
    <property type="entry name" value="CAP_ED"/>
    <property type="match status" value="1"/>
</dbReference>
<dbReference type="AlphaFoldDB" id="A0A831RK53"/>
<keyword evidence="2" id="KW-0238">DNA-binding</keyword>
<dbReference type="InterPro" id="IPR012318">
    <property type="entry name" value="HTH_CRP"/>
</dbReference>
<sequence length="225" mass="25471">MIGIICFSGRGMEMRTDWRELTRQHRTLAIIPGELAALARRRKFQRGEQLFRMGAEPRDMLFLLRGEVRLTRLSPDGGELLLQRVRHGFIAEASLYARNYHCNAIAAGDGESIAFPRGAFRTALDAEPFRTRWLSLLSDEIRTLRARCERLALNGTAARILHYLRSEGVDGVVHLSHSRKSWAAELGVSHESLYRTLASLRRSGRIRIDGNRIALIPVEAGQRTL</sequence>
<reference evidence="5" key="1">
    <citation type="journal article" date="2020" name="mSystems">
        <title>Genome- and Community-Level Interaction Insights into Carbon Utilization and Element Cycling Functions of Hydrothermarchaeota in Hydrothermal Sediment.</title>
        <authorList>
            <person name="Zhou Z."/>
            <person name="Liu Y."/>
            <person name="Xu W."/>
            <person name="Pan J."/>
            <person name="Luo Z.H."/>
            <person name="Li M."/>
        </authorList>
    </citation>
    <scope>NUCLEOTIDE SEQUENCE [LARGE SCALE GENOMIC DNA]</scope>
    <source>
        <strain evidence="5">HyVt-443</strain>
    </source>
</reference>
<evidence type="ECO:0000256" key="2">
    <source>
        <dbReference type="ARBA" id="ARBA00023125"/>
    </source>
</evidence>
<feature type="domain" description="Cyclic nucleotide-binding" evidence="4">
    <location>
        <begin position="34"/>
        <end position="124"/>
    </location>
</feature>
<evidence type="ECO:0000313" key="5">
    <source>
        <dbReference type="EMBL" id="HEB94996.1"/>
    </source>
</evidence>
<dbReference type="InterPro" id="IPR036390">
    <property type="entry name" value="WH_DNA-bd_sf"/>
</dbReference>
<dbReference type="Proteomes" id="UP000886251">
    <property type="component" value="Unassembled WGS sequence"/>
</dbReference>
<dbReference type="InterPro" id="IPR000595">
    <property type="entry name" value="cNMP-bd_dom"/>
</dbReference>